<reference evidence="2 3" key="1">
    <citation type="journal article" date="2016" name="Nat. Biotechnol.">
        <title>Measurement of bacterial replication rates in microbial communities.</title>
        <authorList>
            <person name="Brown C.T."/>
            <person name="Olm M.R."/>
            <person name="Thomas B.C."/>
            <person name="Banfield J.F."/>
        </authorList>
    </citation>
    <scope>NUCLEOTIDE SEQUENCE [LARGE SCALE GENOMIC DNA]</scope>
    <source>
        <strain evidence="2">CAG:67_53_122</strain>
    </source>
</reference>
<evidence type="ECO:0000313" key="3">
    <source>
        <dbReference type="Proteomes" id="UP000187417"/>
    </source>
</evidence>
<evidence type="ECO:0000256" key="1">
    <source>
        <dbReference type="SAM" id="SignalP"/>
    </source>
</evidence>
<evidence type="ECO:0008006" key="4">
    <source>
        <dbReference type="Google" id="ProtNLM"/>
    </source>
</evidence>
<evidence type="ECO:0000313" key="2">
    <source>
        <dbReference type="EMBL" id="OKY96209.1"/>
    </source>
</evidence>
<protein>
    <recommendedName>
        <fullName evidence="4">Fibrobacter succinogenes major paralogous domain-containing protein</fullName>
    </recommendedName>
</protein>
<feature type="chain" id="PRO_5012231520" description="Fibrobacter succinogenes major paralogous domain-containing protein" evidence="1">
    <location>
        <begin position="19"/>
        <end position="472"/>
    </location>
</feature>
<dbReference type="AlphaFoldDB" id="A0A1Q6FBG5"/>
<gene>
    <name evidence="2" type="ORF">BHV66_02470</name>
</gene>
<accession>A0A1Q6FBG5</accession>
<keyword evidence="1" id="KW-0732">Signal</keyword>
<feature type="signal peptide" evidence="1">
    <location>
        <begin position="1"/>
        <end position="18"/>
    </location>
</feature>
<dbReference type="EMBL" id="MNQH01000002">
    <property type="protein sequence ID" value="OKY96209.1"/>
    <property type="molecule type" value="Genomic_DNA"/>
</dbReference>
<sequence length="472" mass="51726">MKKLVCRFLCLGIVLAVSMNLVGCSDDDGPVGTLYFPRDVCMVDKPGGTASVEFTAVNIVKLNITDTPEGWTVTADLQTSRMTVTAPASDDSDAETGGVLTLVGYDTDGKTVSADLRVGIGRTVDLTGRTANCYIANYANAYYTFDGTVKGNGEKIPTARVELMWGSTSHMIENLTLDDGRVSFFVTADKKGEFIEGNALIAAFDAQDKVVWSWHVWVTQYDPSAESVTSAAGDVFMTRNLGAGAGGNATVDDIYLSYGLYYQWGRPTPMIGPAYYNCAFAEDHKMYNINGRLTYLDYVESTPETGTMEYAIAYPMSFILGVEESGYDWLYSDHDNELWGAVKTVYDPCPKGWKVPDKDVYADFMIGDDHDQEQTEALREAYGWNLTDGTMTSFFLGGGRRPYLTGLIQNVNSNADAQPWIGCYWTSGLGTDELSASGLYFSLDTDDAASSEFVPARNYQRANGLQVRCVRE</sequence>
<dbReference type="Proteomes" id="UP000187417">
    <property type="component" value="Unassembled WGS sequence"/>
</dbReference>
<dbReference type="RefSeq" id="WP_278339010.1">
    <property type="nucleotide sequence ID" value="NZ_BAAFLA010000002.1"/>
</dbReference>
<proteinExistence type="predicted"/>
<name>A0A1Q6FBG5_9BACT</name>
<organism evidence="2 3">
    <name type="scientific">Alistipes putredinis</name>
    <dbReference type="NCBI Taxonomy" id="28117"/>
    <lineage>
        <taxon>Bacteria</taxon>
        <taxon>Pseudomonadati</taxon>
        <taxon>Bacteroidota</taxon>
        <taxon>Bacteroidia</taxon>
        <taxon>Bacteroidales</taxon>
        <taxon>Rikenellaceae</taxon>
        <taxon>Alistipes</taxon>
    </lineage>
</organism>
<comment type="caution">
    <text evidence="2">The sequence shown here is derived from an EMBL/GenBank/DDBJ whole genome shotgun (WGS) entry which is preliminary data.</text>
</comment>